<keyword evidence="2" id="KW-1185">Reference proteome</keyword>
<name>A0AAV7CA17_ENGPU</name>
<organism evidence="1 2">
    <name type="scientific">Engystomops pustulosus</name>
    <name type="common">Tungara frog</name>
    <name type="synonym">Physalaemus pustulosus</name>
    <dbReference type="NCBI Taxonomy" id="76066"/>
    <lineage>
        <taxon>Eukaryota</taxon>
        <taxon>Metazoa</taxon>
        <taxon>Chordata</taxon>
        <taxon>Craniata</taxon>
        <taxon>Vertebrata</taxon>
        <taxon>Euteleostomi</taxon>
        <taxon>Amphibia</taxon>
        <taxon>Batrachia</taxon>
        <taxon>Anura</taxon>
        <taxon>Neobatrachia</taxon>
        <taxon>Hyloidea</taxon>
        <taxon>Leptodactylidae</taxon>
        <taxon>Leiuperinae</taxon>
        <taxon>Engystomops</taxon>
    </lineage>
</organism>
<proteinExistence type="predicted"/>
<dbReference type="EMBL" id="WNYA01000003">
    <property type="protein sequence ID" value="KAG8581786.1"/>
    <property type="molecule type" value="Genomic_DNA"/>
</dbReference>
<comment type="caution">
    <text evidence="1">The sequence shown here is derived from an EMBL/GenBank/DDBJ whole genome shotgun (WGS) entry which is preliminary data.</text>
</comment>
<dbReference type="AlphaFoldDB" id="A0AAV7CA17"/>
<protein>
    <submittedName>
        <fullName evidence="1">Uncharacterized protein</fullName>
    </submittedName>
</protein>
<evidence type="ECO:0000313" key="2">
    <source>
        <dbReference type="Proteomes" id="UP000824782"/>
    </source>
</evidence>
<sequence length="85" mass="9611">MMKKGWMKVTTVHVGQRPLCRPPVVIICLLFIVLRRLLPNSRSFSLTGGGALSVTARHIGLNGHMVMVSTKFEKMWTRINSVYNK</sequence>
<dbReference type="Proteomes" id="UP000824782">
    <property type="component" value="Unassembled WGS sequence"/>
</dbReference>
<reference evidence="1" key="1">
    <citation type="thesis" date="2020" institute="ProQuest LLC" country="789 East Eisenhower Parkway, Ann Arbor, MI, USA">
        <title>Comparative Genomics and Chromosome Evolution.</title>
        <authorList>
            <person name="Mudd A.B."/>
        </authorList>
    </citation>
    <scope>NUCLEOTIDE SEQUENCE</scope>
    <source>
        <strain evidence="1">237g6f4</strain>
        <tissue evidence="1">Blood</tissue>
    </source>
</reference>
<gene>
    <name evidence="1" type="ORF">GDO81_007805</name>
</gene>
<accession>A0AAV7CA17</accession>
<evidence type="ECO:0000313" key="1">
    <source>
        <dbReference type="EMBL" id="KAG8581786.1"/>
    </source>
</evidence>